<dbReference type="Proteomes" id="UP001239215">
    <property type="component" value="Unassembled WGS sequence"/>
</dbReference>
<accession>A0AAJ1X539</accession>
<feature type="signal peptide" evidence="1">
    <location>
        <begin position="1"/>
        <end position="43"/>
    </location>
</feature>
<name>A0AAJ1X539_9ACTN</name>
<proteinExistence type="predicted"/>
<keyword evidence="1" id="KW-0732">Signal</keyword>
<organism evidence="2 3">
    <name type="scientific">Nocardioides zeae</name>
    <dbReference type="NCBI Taxonomy" id="1457234"/>
    <lineage>
        <taxon>Bacteria</taxon>
        <taxon>Bacillati</taxon>
        <taxon>Actinomycetota</taxon>
        <taxon>Actinomycetes</taxon>
        <taxon>Propionibacteriales</taxon>
        <taxon>Nocardioidaceae</taxon>
        <taxon>Nocardioides</taxon>
    </lineage>
</organism>
<sequence>MTAQPRTPRLGRLTRLVPSRASLPGLAVGAAALVVAASSGAVAATMITGAQIADETVTTKDVKNGSLTGADVADATLSGVDVKNGSIYVSDLSASALKPLLRINGYEVLSASSSLETGEDDVLSLDCPDGKLVLNASAYWNVSNEAIQILIGSDGTFASAYPENSSGAADEAVLQLTCATASY</sequence>
<gene>
    <name evidence="2" type="ORF">QE405_003536</name>
</gene>
<feature type="chain" id="PRO_5042519866" evidence="1">
    <location>
        <begin position="44"/>
        <end position="183"/>
    </location>
</feature>
<reference evidence="2" key="1">
    <citation type="submission" date="2023-07" db="EMBL/GenBank/DDBJ databases">
        <title>Functional and genomic diversity of the sorghum phyllosphere microbiome.</title>
        <authorList>
            <person name="Shade A."/>
        </authorList>
    </citation>
    <scope>NUCLEOTIDE SEQUENCE</scope>
    <source>
        <strain evidence="2">SORGH_AS_1067</strain>
    </source>
</reference>
<evidence type="ECO:0000313" key="3">
    <source>
        <dbReference type="Proteomes" id="UP001239215"/>
    </source>
</evidence>
<evidence type="ECO:0000313" key="2">
    <source>
        <dbReference type="EMBL" id="MDQ1106252.1"/>
    </source>
</evidence>
<dbReference type="EMBL" id="JAUTAN010000001">
    <property type="protein sequence ID" value="MDQ1106252.1"/>
    <property type="molecule type" value="Genomic_DNA"/>
</dbReference>
<protein>
    <submittedName>
        <fullName evidence="2">Uncharacterized protein</fullName>
    </submittedName>
</protein>
<comment type="caution">
    <text evidence="2">The sequence shown here is derived from an EMBL/GenBank/DDBJ whole genome shotgun (WGS) entry which is preliminary data.</text>
</comment>
<dbReference type="AlphaFoldDB" id="A0AAJ1X539"/>
<dbReference type="RefSeq" id="WP_307203208.1">
    <property type="nucleotide sequence ID" value="NZ_JAUTAN010000001.1"/>
</dbReference>
<evidence type="ECO:0000256" key="1">
    <source>
        <dbReference type="SAM" id="SignalP"/>
    </source>
</evidence>